<dbReference type="Gene3D" id="3.90.1770.10">
    <property type="entry name" value="PreATP-grasp domain"/>
    <property type="match status" value="1"/>
</dbReference>
<name>E3MJY8_CAERE</name>
<evidence type="ECO:0000256" key="2">
    <source>
        <dbReference type="ARBA" id="ARBA00022598"/>
    </source>
</evidence>
<evidence type="ECO:0000256" key="1">
    <source>
        <dbReference type="ARBA" id="ARBA00001953"/>
    </source>
</evidence>
<dbReference type="InterPro" id="IPR011764">
    <property type="entry name" value="Biotin_carboxylation_dom"/>
</dbReference>
<evidence type="ECO:0000256" key="4">
    <source>
        <dbReference type="ARBA" id="ARBA00022840"/>
    </source>
</evidence>
<organism evidence="8">
    <name type="scientific">Caenorhabditis remanei</name>
    <name type="common">Caenorhabditis vulgaris</name>
    <dbReference type="NCBI Taxonomy" id="31234"/>
    <lineage>
        <taxon>Eukaryota</taxon>
        <taxon>Metazoa</taxon>
        <taxon>Ecdysozoa</taxon>
        <taxon>Nematoda</taxon>
        <taxon>Chromadorea</taxon>
        <taxon>Rhabditida</taxon>
        <taxon>Rhabditina</taxon>
        <taxon>Rhabditomorpha</taxon>
        <taxon>Rhabditoidea</taxon>
        <taxon>Rhabditidae</taxon>
        <taxon>Peloderinae</taxon>
        <taxon>Caenorhabditis</taxon>
    </lineage>
</organism>
<dbReference type="InterPro" id="IPR049076">
    <property type="entry name" value="ACCA"/>
</dbReference>
<dbReference type="STRING" id="31234.E3MJY8"/>
<dbReference type="PROSITE" id="PS50979">
    <property type="entry name" value="BC"/>
    <property type="match status" value="1"/>
</dbReference>
<evidence type="ECO:0000256" key="5">
    <source>
        <dbReference type="ARBA" id="ARBA00023267"/>
    </source>
</evidence>
<dbReference type="PANTHER" id="PTHR45728:SF2">
    <property type="entry name" value="ACETYL-COA CARBOXYLASE"/>
    <property type="match status" value="1"/>
</dbReference>
<keyword evidence="5" id="KW-0092">Biotin</keyword>
<dbReference type="OrthoDB" id="14612at2759"/>
<keyword evidence="8" id="KW-1185">Reference proteome</keyword>
<evidence type="ECO:0000259" key="6">
    <source>
        <dbReference type="PROSITE" id="PS50979"/>
    </source>
</evidence>
<dbReference type="GO" id="GO:0003989">
    <property type="term" value="F:acetyl-CoA carboxylase activity"/>
    <property type="evidence" value="ECO:0007669"/>
    <property type="project" value="InterPro"/>
</dbReference>
<proteinExistence type="predicted"/>
<dbReference type="HOGENOM" id="CLU_883496_0_0_1"/>
<dbReference type="GO" id="GO:0005739">
    <property type="term" value="C:mitochondrion"/>
    <property type="evidence" value="ECO:0007669"/>
    <property type="project" value="TreeGrafter"/>
</dbReference>
<evidence type="ECO:0000313" key="8">
    <source>
        <dbReference type="Proteomes" id="UP000008281"/>
    </source>
</evidence>
<dbReference type="SUPFAM" id="SSF52440">
    <property type="entry name" value="PreATP-grasp domain"/>
    <property type="match status" value="1"/>
</dbReference>
<dbReference type="EMBL" id="DS268451">
    <property type="protein sequence ID" value="EFP03797.1"/>
    <property type="molecule type" value="Genomic_DNA"/>
</dbReference>
<dbReference type="GO" id="GO:0005524">
    <property type="term" value="F:ATP binding"/>
    <property type="evidence" value="ECO:0007669"/>
    <property type="project" value="UniProtKB-KW"/>
</dbReference>
<comment type="cofactor">
    <cofactor evidence="1">
        <name>biotin</name>
        <dbReference type="ChEBI" id="CHEBI:57586"/>
    </cofactor>
</comment>
<dbReference type="InParanoid" id="E3MJY8"/>
<dbReference type="InterPro" id="IPR005479">
    <property type="entry name" value="CPAse_ATP-bd"/>
</dbReference>
<dbReference type="RefSeq" id="XP_003103423.2">
    <property type="nucleotide sequence ID" value="XM_003103375.2"/>
</dbReference>
<dbReference type="Gene3D" id="3.30.1490.20">
    <property type="entry name" value="ATP-grasp fold, A domain"/>
    <property type="match status" value="1"/>
</dbReference>
<dbReference type="Proteomes" id="UP000008281">
    <property type="component" value="Unassembled WGS sequence"/>
</dbReference>
<reference evidence="7" key="1">
    <citation type="submission" date="2007-07" db="EMBL/GenBank/DDBJ databases">
        <title>PCAP assembly of the Caenorhabditis remanei genome.</title>
        <authorList>
            <consortium name="The Caenorhabditis remanei Sequencing Consortium"/>
            <person name="Wilson R.K."/>
        </authorList>
    </citation>
    <scope>NUCLEOTIDE SEQUENCE [LARGE SCALE GENOMIC DNA]</scope>
    <source>
        <strain evidence="7">PB4641</strain>
    </source>
</reference>
<dbReference type="CTD" id="9818887"/>
<keyword evidence="2" id="KW-0436">Ligase</keyword>
<gene>
    <name evidence="7" type="ORF">CRE_28773</name>
</gene>
<dbReference type="Pfam" id="PF00289">
    <property type="entry name" value="Biotin_carb_N"/>
    <property type="match status" value="1"/>
</dbReference>
<dbReference type="FunFam" id="3.30.1490.20:FF:000003">
    <property type="entry name" value="acetyl-CoA carboxylase isoform X1"/>
    <property type="match status" value="1"/>
</dbReference>
<keyword evidence="4" id="KW-0067">ATP-binding</keyword>
<evidence type="ECO:0000313" key="7">
    <source>
        <dbReference type="EMBL" id="EFP03797.1"/>
    </source>
</evidence>
<evidence type="ECO:0000256" key="3">
    <source>
        <dbReference type="ARBA" id="ARBA00022741"/>
    </source>
</evidence>
<sequence>MSDLGSDPVPDDRIDEFVRQFEGGKSIKRVLIANNGLAAMKCLISIRQWLQNQFVTSDVVSFVCIATEDEMKSASHYLKLADEIIMAPAGSNSKNFANVDVIVNLALKSRVDAVYVGWGHASENPELCRRLRKENIIFIGPSEKSIVASGDKIISTIIAQSIGIPTVTWSGSDVKVDECVDFEHFHELRAQATIKTVREGLEAIEKYRIGVPMMIKASEGGGGKGIRKCERMEDFERFFKEVEMEVPNSPIFLMKCMEGARHVEIQIIGDKHGEVIALSSRDCTIQRRCQKVIEEAPASIVPDEIMEKMKRVSLD</sequence>
<dbReference type="Pfam" id="PF02786">
    <property type="entry name" value="CPSase_L_D2"/>
    <property type="match status" value="1"/>
</dbReference>
<dbReference type="SUPFAM" id="SSF56059">
    <property type="entry name" value="Glutathione synthetase ATP-binding domain-like"/>
    <property type="match status" value="1"/>
</dbReference>
<dbReference type="GeneID" id="9818887"/>
<dbReference type="PANTHER" id="PTHR45728">
    <property type="entry name" value="ACETYL-COA CARBOXYLASE, ISOFORM A"/>
    <property type="match status" value="1"/>
</dbReference>
<accession>E3MJY8</accession>
<protein>
    <recommendedName>
        <fullName evidence="6">Biotin carboxylation domain-containing protein</fullName>
    </recommendedName>
</protein>
<feature type="domain" description="Biotin carboxylation" evidence="6">
    <location>
        <begin position="26"/>
        <end position="315"/>
    </location>
</feature>
<dbReference type="InterPro" id="IPR005481">
    <property type="entry name" value="BC-like_N"/>
</dbReference>
<dbReference type="AlphaFoldDB" id="E3MJY8"/>
<dbReference type="InterPro" id="IPR016185">
    <property type="entry name" value="PreATP-grasp_dom_sf"/>
</dbReference>
<dbReference type="eggNOG" id="KOG0368">
    <property type="taxonomic scope" value="Eukaryota"/>
</dbReference>
<dbReference type="PROSITE" id="PS00866">
    <property type="entry name" value="CPSASE_1"/>
    <property type="match status" value="1"/>
</dbReference>
<dbReference type="KEGG" id="crq:GCK72_012079"/>
<dbReference type="OMA" id="FQACVRE"/>
<dbReference type="Gene3D" id="3.30.470.20">
    <property type="entry name" value="ATP-grasp fold, B domain"/>
    <property type="match status" value="1"/>
</dbReference>
<dbReference type="InterPro" id="IPR013815">
    <property type="entry name" value="ATP_grasp_subdomain_1"/>
</dbReference>
<dbReference type="GO" id="GO:0006633">
    <property type="term" value="P:fatty acid biosynthetic process"/>
    <property type="evidence" value="ECO:0007669"/>
    <property type="project" value="TreeGrafter"/>
</dbReference>
<keyword evidence="3" id="KW-0547">Nucleotide-binding</keyword>
<dbReference type="Gene3D" id="3.40.50.20">
    <property type="match status" value="1"/>
</dbReference>